<dbReference type="InterPro" id="IPR011009">
    <property type="entry name" value="Kinase-like_dom_sf"/>
</dbReference>
<protein>
    <recommendedName>
        <fullName evidence="3">Serine/threonine protein kinase</fullName>
    </recommendedName>
</protein>
<gene>
    <name evidence="1" type="ORF">Metus_0052</name>
</gene>
<evidence type="ECO:0000313" key="2">
    <source>
        <dbReference type="Proteomes" id="UP000288215"/>
    </source>
</evidence>
<dbReference type="InterPro" id="IPR052396">
    <property type="entry name" value="Meiotic_Drive_Suppr_Kinase"/>
</dbReference>
<evidence type="ECO:0000313" key="1">
    <source>
        <dbReference type="EMBL" id="RWX74027.1"/>
    </source>
</evidence>
<evidence type="ECO:0008006" key="3">
    <source>
        <dbReference type="Google" id="ProtNLM"/>
    </source>
</evidence>
<organism evidence="1 2">
    <name type="scientific">Methanosuratincola subterraneus</name>
    <dbReference type="NCBI Taxonomy" id="2593994"/>
    <lineage>
        <taxon>Archaea</taxon>
        <taxon>Thermoproteota</taxon>
        <taxon>Methanosuratincolia</taxon>
        <taxon>Candidatus Methanomethylicales</taxon>
        <taxon>Candidatus Methanomethylicaceae</taxon>
        <taxon>Candidatus Methanosuratincola (ex Vanwonterghem et al. 2016)</taxon>
    </lineage>
</organism>
<accession>A0A444L8W5</accession>
<sequence length="248" mass="27247">MAGVVVPLEDVRLKAAFSYPHFSCAHYEAVLADLRALGVEGVALVGDLEAGDARLIGKGCAGVVCLGVISGSNVALKIRRSDSPRESLEGEAPYLEYANSFGVGPRLYGARRNAIAMEHISGKNFARWIEEEPRTEAVKRAVLDILGQCLSLDLHGLDHGELSDAKKHIIISEGSRARIIDFESASRSRKCRNLTSVVSYLFFKESISRLLGAHLTWDREIIAQIMKEYKAAPSDRVLERLASHLKLY</sequence>
<dbReference type="SUPFAM" id="SSF56112">
    <property type="entry name" value="Protein kinase-like (PK-like)"/>
    <property type="match status" value="1"/>
</dbReference>
<dbReference type="PANTHER" id="PTHR37171">
    <property type="entry name" value="SERINE/THREONINE-PROTEIN KINASE YRZF-RELATED"/>
    <property type="match status" value="1"/>
</dbReference>
<dbReference type="PANTHER" id="PTHR37171:SF1">
    <property type="entry name" value="SERINE_THREONINE-PROTEIN KINASE YRZF-RELATED"/>
    <property type="match status" value="1"/>
</dbReference>
<name>A0A444L8W5_METS7</name>
<proteinExistence type="predicted"/>
<dbReference type="AlphaFoldDB" id="A0A444L8W5"/>
<reference evidence="1 2" key="1">
    <citation type="submission" date="2018-12" db="EMBL/GenBank/DDBJ databases">
        <title>The complete genome of the methanogenic archaea of the candidate phylum Verstraetearchaeota, obtained from the metagenome of underground thermal water.</title>
        <authorList>
            <person name="Kadnikov V.V."/>
            <person name="Mardanov A.V."/>
            <person name="Beletsky A.V."/>
            <person name="Karnachuk O.V."/>
            <person name="Ravin N.V."/>
        </authorList>
    </citation>
    <scope>NUCLEOTIDE SEQUENCE [LARGE SCALE GENOMIC DNA]</scope>
    <source>
        <strain evidence="1">Ch88</strain>
    </source>
</reference>
<dbReference type="EMBL" id="RXGA01000001">
    <property type="protein sequence ID" value="RWX74027.1"/>
    <property type="molecule type" value="Genomic_DNA"/>
</dbReference>
<comment type="caution">
    <text evidence="1">The sequence shown here is derived from an EMBL/GenBank/DDBJ whole genome shotgun (WGS) entry which is preliminary data.</text>
</comment>
<dbReference type="Proteomes" id="UP000288215">
    <property type="component" value="Unassembled WGS sequence"/>
</dbReference>